<keyword evidence="1" id="KW-0732">Signal</keyword>
<dbReference type="AlphaFoldDB" id="A0A7W9B6L8"/>
<feature type="chain" id="PRO_5030815165" evidence="1">
    <location>
        <begin position="21"/>
        <end position="157"/>
    </location>
</feature>
<feature type="signal peptide" evidence="1">
    <location>
        <begin position="1"/>
        <end position="20"/>
    </location>
</feature>
<name>A0A7W9B6L8_9SPHN</name>
<dbReference type="EMBL" id="JACIJH010000008">
    <property type="protein sequence ID" value="MBB5707229.1"/>
    <property type="molecule type" value="Genomic_DNA"/>
</dbReference>
<accession>A0A7W9B6L8</accession>
<protein>
    <submittedName>
        <fullName evidence="2">Uncharacterized protein</fullName>
    </submittedName>
</protein>
<reference evidence="2 3" key="1">
    <citation type="submission" date="2020-08" db="EMBL/GenBank/DDBJ databases">
        <title>Genomic Encyclopedia of Type Strains, Phase IV (KMG-IV): sequencing the most valuable type-strain genomes for metagenomic binning, comparative biology and taxonomic classification.</title>
        <authorList>
            <person name="Goeker M."/>
        </authorList>
    </citation>
    <scope>NUCLEOTIDE SEQUENCE [LARGE SCALE GENOMIC DNA]</scope>
    <source>
        <strain evidence="2 3">DSM 27163</strain>
    </source>
</reference>
<dbReference type="Proteomes" id="UP000537161">
    <property type="component" value="Unassembled WGS sequence"/>
</dbReference>
<evidence type="ECO:0000313" key="3">
    <source>
        <dbReference type="Proteomes" id="UP000537161"/>
    </source>
</evidence>
<gene>
    <name evidence="2" type="ORF">FHR21_002592</name>
</gene>
<proteinExistence type="predicted"/>
<sequence length="157" mass="16762">MFRSLLLILCAAALAAPSAAKEKAPEASEAAAGMTIPTFEMFRLAPGKTEAFIRDMALWDKVSVAGGQPPTQLFLHAGGEGWDVLLYKPARPKPTPDQEAAMAAKIAELGLPTGALYFVGVREMMADHVHFEASGPMTADQWVAEIDRQRAGRKPAG</sequence>
<evidence type="ECO:0000313" key="2">
    <source>
        <dbReference type="EMBL" id="MBB5707229.1"/>
    </source>
</evidence>
<evidence type="ECO:0000256" key="1">
    <source>
        <dbReference type="SAM" id="SignalP"/>
    </source>
</evidence>
<keyword evidence="3" id="KW-1185">Reference proteome</keyword>
<dbReference type="RefSeq" id="WP_184098902.1">
    <property type="nucleotide sequence ID" value="NZ_JACIJH010000008.1"/>
</dbReference>
<organism evidence="2 3">
    <name type="scientific">Sphingopyxis panaciterrulae</name>
    <dbReference type="NCBI Taxonomy" id="462372"/>
    <lineage>
        <taxon>Bacteria</taxon>
        <taxon>Pseudomonadati</taxon>
        <taxon>Pseudomonadota</taxon>
        <taxon>Alphaproteobacteria</taxon>
        <taxon>Sphingomonadales</taxon>
        <taxon>Sphingomonadaceae</taxon>
        <taxon>Sphingopyxis</taxon>
    </lineage>
</organism>
<comment type="caution">
    <text evidence="2">The sequence shown here is derived from an EMBL/GenBank/DDBJ whole genome shotgun (WGS) entry which is preliminary data.</text>
</comment>